<reference evidence="3 4" key="1">
    <citation type="submission" date="2016-10" db="EMBL/GenBank/DDBJ databases">
        <authorList>
            <person name="de Groot N.N."/>
        </authorList>
    </citation>
    <scope>NUCLEOTIDE SEQUENCE [LARGE SCALE GENOMIC DNA]</scope>
    <source>
        <strain evidence="3 4">DSM 11363</strain>
    </source>
</reference>
<dbReference type="Gene3D" id="3.50.50.60">
    <property type="entry name" value="FAD/NAD(P)-binding domain"/>
    <property type="match status" value="1"/>
</dbReference>
<dbReference type="Proteomes" id="UP000182332">
    <property type="component" value="Unassembled WGS sequence"/>
</dbReference>
<dbReference type="Pfam" id="PF01266">
    <property type="entry name" value="DAO"/>
    <property type="match status" value="1"/>
</dbReference>
<dbReference type="PANTHER" id="PTHR13847">
    <property type="entry name" value="SARCOSINE DEHYDROGENASE-RELATED"/>
    <property type="match status" value="1"/>
</dbReference>
<dbReference type="InterPro" id="IPR036188">
    <property type="entry name" value="FAD/NAD-bd_sf"/>
</dbReference>
<proteinExistence type="predicted"/>
<evidence type="ECO:0000256" key="1">
    <source>
        <dbReference type="ARBA" id="ARBA00023002"/>
    </source>
</evidence>
<sequence>MTARALFPDVASLWQETAIDPPVLNPLEGDHQYDVVIVGGGYTGLSTARYLAAKGLSPVVLEASRIGWGASGRNGGVVSAKYRLPLSRVAARHGLEMAQIMRRLSLESVEHIEELVTAYSLEAAQYRKNGSLHCAHNATSLAYCAQEAHWLAAELGERSLHVMSARQMQEETGSPDFVGGVLDTGGGLLHPLNFARGFARGLKAEGITLSESSPVTGIRRVTNGVVVHTSHGTVTAKQVVLATNGYSTLTSATDAVRQCVVPFRSAMLATEPLTGQELQLLRHARSYTETRRMMRWFRMAGDRLLYGGRGAFGTDDSSTAYEALHRAMIKQFPTLAETAISHRWSGLVALTVDSVPQVGRLDDRVVYAMGYNGTGVAMSSYIGKHVAEVVTGSAPELGLIWADRVRRIPFYPLRVPVVRLVAGWYQFLDAIGR</sequence>
<evidence type="ECO:0000313" key="4">
    <source>
        <dbReference type="Proteomes" id="UP000182332"/>
    </source>
</evidence>
<dbReference type="Gene3D" id="3.30.9.10">
    <property type="entry name" value="D-Amino Acid Oxidase, subunit A, domain 2"/>
    <property type="match status" value="1"/>
</dbReference>
<dbReference type="RefSeq" id="WP_074886283.1">
    <property type="nucleotide sequence ID" value="NZ_FOHW01000006.1"/>
</dbReference>
<dbReference type="OrthoDB" id="6925984at2"/>
<feature type="domain" description="FAD dependent oxidoreductase" evidence="2">
    <location>
        <begin position="34"/>
        <end position="388"/>
    </location>
</feature>
<name>A0A1I0BI33_9PSED</name>
<dbReference type="PANTHER" id="PTHR13847:SF281">
    <property type="entry name" value="FAD DEPENDENT OXIDOREDUCTASE DOMAIN-CONTAINING PROTEIN"/>
    <property type="match status" value="1"/>
</dbReference>
<dbReference type="SUPFAM" id="SSF51905">
    <property type="entry name" value="FAD/NAD(P)-binding domain"/>
    <property type="match status" value="1"/>
</dbReference>
<dbReference type="AlphaFoldDB" id="A0A1I0BI33"/>
<evidence type="ECO:0000259" key="2">
    <source>
        <dbReference type="Pfam" id="PF01266"/>
    </source>
</evidence>
<accession>A0A1I0BI33</accession>
<protein>
    <submittedName>
        <fullName evidence="3">Glycine/D-amino acid oxidase</fullName>
    </submittedName>
</protein>
<keyword evidence="1" id="KW-0560">Oxidoreductase</keyword>
<gene>
    <name evidence="3" type="ORF">SAMN05216197_1065</name>
</gene>
<dbReference type="GO" id="GO:0005737">
    <property type="term" value="C:cytoplasm"/>
    <property type="evidence" value="ECO:0007669"/>
    <property type="project" value="TreeGrafter"/>
</dbReference>
<dbReference type="InterPro" id="IPR006076">
    <property type="entry name" value="FAD-dep_OxRdtase"/>
</dbReference>
<dbReference type="EMBL" id="FOHW01000006">
    <property type="protein sequence ID" value="SET06569.1"/>
    <property type="molecule type" value="Genomic_DNA"/>
</dbReference>
<dbReference type="GO" id="GO:0016491">
    <property type="term" value="F:oxidoreductase activity"/>
    <property type="evidence" value="ECO:0007669"/>
    <property type="project" value="UniProtKB-KW"/>
</dbReference>
<organism evidence="3 4">
    <name type="scientific">Pseudomonas graminis</name>
    <dbReference type="NCBI Taxonomy" id="158627"/>
    <lineage>
        <taxon>Bacteria</taxon>
        <taxon>Pseudomonadati</taxon>
        <taxon>Pseudomonadota</taxon>
        <taxon>Gammaproteobacteria</taxon>
        <taxon>Pseudomonadales</taxon>
        <taxon>Pseudomonadaceae</taxon>
        <taxon>Pseudomonas</taxon>
    </lineage>
</organism>
<evidence type="ECO:0000313" key="3">
    <source>
        <dbReference type="EMBL" id="SET06569.1"/>
    </source>
</evidence>